<sequence>MALMLAPYNEAMRIGMGFNSYTQQLCLNDVVRKAGGVKATEKDLHTQVPQVTSGNKDDGYMENQKGELVRRSKMVDGQKEVSQVVSWEAGFVDNISEVTEKLNIKGALQITCDAIGGGAGAEASYVNNSGFAKADVKYDITVKVTNERRIADDVVEFCPLPHAPEGKFTELYGDCFISGFIEGGVFHALVTKTKEEKSALKRMEGEMKIEASLARGAVKVEGSGGGGKSDETKEEHYSTQISVNWSGGGDIKSDGIVEWDVKNLMQVAMEFPDNVASCPQRTFAILTKYTALRSYHEQTTLGSPLDYENAGIYTGGLLDAYAEYKTLWKDIHQTISDVNSGNASARPREVVPGMKAYAESFDADYKERLTQYNGVVKTIEANREAYKGVTVEKPLPPNEVVPYRGDLFDLDKARRDCRFEMIKIVREVNEVTVNPQIATDPNRNWRYLSPNIFKLLVPTTAPPVKTKNEEDLEASKLLLEQELNAAREENSKLMTQQQESSSKNESVQAEQGKTHQDQLDQAKKDLEAFKAEVEAQKAERENAHRAELTAIKAEAEAQKSQHDNAHRAEVDALKTESENQKAQRDNAHRSELQSAHDELNRMRPKVLEEINGEVAQILVVTYGGMVFYDQGTPDQFGVVPKFLGAIHNQGQFRIENGIFTHDPNHGIQKFMCIIYRYNKPGQSTRLRTLVGEEGKVVQFDRW</sequence>
<reference evidence="3" key="1">
    <citation type="journal article" date="2017" name="Nat. Microbiol.">
        <title>Global analysis of biosynthetic gene clusters reveals vast potential of secondary metabolite production in Penicillium species.</title>
        <authorList>
            <person name="Nielsen J.C."/>
            <person name="Grijseels S."/>
            <person name="Prigent S."/>
            <person name="Ji B."/>
            <person name="Dainat J."/>
            <person name="Nielsen K.F."/>
            <person name="Frisvad J.C."/>
            <person name="Workman M."/>
            <person name="Nielsen J."/>
        </authorList>
    </citation>
    <scope>NUCLEOTIDE SEQUENCE [LARGE SCALE GENOMIC DNA]</scope>
    <source>
        <strain evidence="3">IBT 31811</strain>
    </source>
</reference>
<dbReference type="AlphaFoldDB" id="A0A1V6QDG8"/>
<gene>
    <name evidence="2" type="ORF">PENANT_c006G09627</name>
</gene>
<dbReference type="Proteomes" id="UP000191672">
    <property type="component" value="Unassembled WGS sequence"/>
</dbReference>
<feature type="region of interest" description="Disordered" evidence="1">
    <location>
        <begin position="554"/>
        <end position="595"/>
    </location>
</feature>
<proteinExistence type="predicted"/>
<accession>A0A1V6QDG8</accession>
<evidence type="ECO:0000256" key="1">
    <source>
        <dbReference type="SAM" id="MobiDB-lite"/>
    </source>
</evidence>
<name>A0A1V6QDG8_9EURO</name>
<feature type="compositionally biased region" description="Polar residues" evidence="1">
    <location>
        <begin position="492"/>
        <end position="511"/>
    </location>
</feature>
<evidence type="ECO:0000313" key="2">
    <source>
        <dbReference type="EMBL" id="OQD87251.1"/>
    </source>
</evidence>
<organism evidence="2 3">
    <name type="scientific">Penicillium antarcticum</name>
    <dbReference type="NCBI Taxonomy" id="416450"/>
    <lineage>
        <taxon>Eukaryota</taxon>
        <taxon>Fungi</taxon>
        <taxon>Dikarya</taxon>
        <taxon>Ascomycota</taxon>
        <taxon>Pezizomycotina</taxon>
        <taxon>Eurotiomycetes</taxon>
        <taxon>Eurotiomycetidae</taxon>
        <taxon>Eurotiales</taxon>
        <taxon>Aspergillaceae</taxon>
        <taxon>Penicillium</taxon>
    </lineage>
</organism>
<keyword evidence="3" id="KW-1185">Reference proteome</keyword>
<protein>
    <submittedName>
        <fullName evidence="2">Uncharacterized protein</fullName>
    </submittedName>
</protein>
<dbReference type="STRING" id="416450.A0A1V6QDG8"/>
<comment type="caution">
    <text evidence="2">The sequence shown here is derived from an EMBL/GenBank/DDBJ whole genome shotgun (WGS) entry which is preliminary data.</text>
</comment>
<evidence type="ECO:0000313" key="3">
    <source>
        <dbReference type="Proteomes" id="UP000191672"/>
    </source>
</evidence>
<dbReference type="EMBL" id="MDYN01000006">
    <property type="protein sequence ID" value="OQD87251.1"/>
    <property type="molecule type" value="Genomic_DNA"/>
</dbReference>
<feature type="region of interest" description="Disordered" evidence="1">
    <location>
        <begin position="491"/>
        <end position="518"/>
    </location>
</feature>